<organism evidence="1">
    <name type="scientific">Barrevirus sp</name>
    <dbReference type="NCBI Taxonomy" id="2487763"/>
    <lineage>
        <taxon>Viruses</taxon>
        <taxon>Varidnaviria</taxon>
        <taxon>Bamfordvirae</taxon>
        <taxon>Nucleocytoviricota</taxon>
        <taxon>Megaviricetes</taxon>
        <taxon>Imitervirales</taxon>
        <taxon>Mimiviridae</taxon>
        <taxon>Klosneuvirinae</taxon>
    </lineage>
</organism>
<reference evidence="1" key="1">
    <citation type="submission" date="2018-10" db="EMBL/GenBank/DDBJ databases">
        <title>Hidden diversity of soil giant viruses.</title>
        <authorList>
            <person name="Schulz F."/>
            <person name="Alteio L."/>
            <person name="Goudeau D."/>
            <person name="Ryan E.M."/>
            <person name="Malmstrom R.R."/>
            <person name="Blanchard J."/>
            <person name="Woyke T."/>
        </authorList>
    </citation>
    <scope>NUCLEOTIDE SEQUENCE</scope>
    <source>
        <strain evidence="1">BAV1</strain>
    </source>
</reference>
<sequence length="68" mass="8142">MYGLNLKFLLMNLCSKLLKKQVRKQNVKYYRIRLGCLHSVSSFIRDGWLKVLIVERVIFYTVSVKNYL</sequence>
<protein>
    <submittedName>
        <fullName evidence="1">Uncharacterized protein</fullName>
    </submittedName>
</protein>
<proteinExistence type="predicted"/>
<accession>A0A3G4ZSM5</accession>
<name>A0A3G4ZSM5_9VIRU</name>
<evidence type="ECO:0000313" key="1">
    <source>
        <dbReference type="EMBL" id="AYV77001.1"/>
    </source>
</evidence>
<gene>
    <name evidence="1" type="ORF">Barrevirus7_8</name>
</gene>
<dbReference type="EMBL" id="MK072004">
    <property type="protein sequence ID" value="AYV77001.1"/>
    <property type="molecule type" value="Genomic_DNA"/>
</dbReference>